<sequence length="299" mass="33420">MIPPRHIVLSGGGVKVISLVGALEHLEEKGHLRSVKEYCGVSAGAFLAFMMALQIHIKTIRTLILELDFGVIRNLTPEGLIGFPETFGLDDGTNLVKFLESILRIAVKVDPFLTFADLQKRSPVRFRCWAADLIAEKAREFSFDATPTVRIVDALRASMSLPFYYCPVPDPITGNLLTDGGIHGNLPVALLSESERQTMLALGFGSDSEVDKTDGFADVLVYMNKVLLCLIQGRNKEVYENWSHKICRISIDHYPSWNFELSRDDRLMLLVLGKSTIEKWLTNSYSVKQKGAVLRRYSA</sequence>
<dbReference type="SUPFAM" id="SSF52151">
    <property type="entry name" value="FabD/lysophospholipase-like"/>
    <property type="match status" value="1"/>
</dbReference>
<dbReference type="PANTHER" id="PTHR46394">
    <property type="entry name" value="ANNEXIN"/>
    <property type="match status" value="1"/>
</dbReference>
<dbReference type="Gene3D" id="3.40.1090.10">
    <property type="entry name" value="Cytosolic phospholipase A2 catalytic domain"/>
    <property type="match status" value="2"/>
</dbReference>
<evidence type="ECO:0000313" key="3">
    <source>
        <dbReference type="EMBL" id="QHU32320.1"/>
    </source>
</evidence>
<reference evidence="3" key="1">
    <citation type="journal article" date="2020" name="Nature">
        <title>Giant virus diversity and host interactions through global metagenomics.</title>
        <authorList>
            <person name="Schulz F."/>
            <person name="Roux S."/>
            <person name="Paez-Espino D."/>
            <person name="Jungbluth S."/>
            <person name="Walsh D.A."/>
            <person name="Denef V.J."/>
            <person name="McMahon K.D."/>
            <person name="Konstantinidis K.T."/>
            <person name="Eloe-Fadrosh E.A."/>
            <person name="Kyrpides N.C."/>
            <person name="Woyke T."/>
        </authorList>
    </citation>
    <scope>NUCLEOTIDE SEQUENCE</scope>
    <source>
        <strain evidence="3">GVMAG-M-3300027963-9</strain>
    </source>
</reference>
<evidence type="ECO:0000256" key="1">
    <source>
        <dbReference type="ARBA" id="ARBA00023098"/>
    </source>
</evidence>
<evidence type="ECO:0000259" key="2">
    <source>
        <dbReference type="PROSITE" id="PS51635"/>
    </source>
</evidence>
<dbReference type="AlphaFoldDB" id="A0A6C0LPN0"/>
<feature type="domain" description="PNPLA" evidence="2">
    <location>
        <begin position="7"/>
        <end position="192"/>
    </location>
</feature>
<dbReference type="InterPro" id="IPR016035">
    <property type="entry name" value="Acyl_Trfase/lysoPLipase"/>
</dbReference>
<dbReference type="GO" id="GO:0006629">
    <property type="term" value="P:lipid metabolic process"/>
    <property type="evidence" value="ECO:0007669"/>
    <property type="project" value="UniProtKB-KW"/>
</dbReference>
<name>A0A6C0LPN0_9ZZZZ</name>
<dbReference type="InterPro" id="IPR002641">
    <property type="entry name" value="PNPLA_dom"/>
</dbReference>
<dbReference type="InterPro" id="IPR052580">
    <property type="entry name" value="Lipid_Hydrolase"/>
</dbReference>
<dbReference type="Pfam" id="PF01734">
    <property type="entry name" value="Patatin"/>
    <property type="match status" value="1"/>
</dbReference>
<dbReference type="PROSITE" id="PS51635">
    <property type="entry name" value="PNPLA"/>
    <property type="match status" value="1"/>
</dbReference>
<organism evidence="3">
    <name type="scientific">viral metagenome</name>
    <dbReference type="NCBI Taxonomy" id="1070528"/>
    <lineage>
        <taxon>unclassified sequences</taxon>
        <taxon>metagenomes</taxon>
        <taxon>organismal metagenomes</taxon>
    </lineage>
</organism>
<dbReference type="PANTHER" id="PTHR46394:SF1">
    <property type="entry name" value="PNPLA DOMAIN-CONTAINING PROTEIN"/>
    <property type="match status" value="1"/>
</dbReference>
<accession>A0A6C0LPN0</accession>
<keyword evidence="1" id="KW-0443">Lipid metabolism</keyword>
<proteinExistence type="predicted"/>
<protein>
    <recommendedName>
        <fullName evidence="2">PNPLA domain-containing protein</fullName>
    </recommendedName>
</protein>
<dbReference type="EMBL" id="MN740538">
    <property type="protein sequence ID" value="QHU32320.1"/>
    <property type="molecule type" value="Genomic_DNA"/>
</dbReference>